<organism evidence="2 3">
    <name type="scientific">Actinomadura fibrosa</name>
    <dbReference type="NCBI Taxonomy" id="111802"/>
    <lineage>
        <taxon>Bacteria</taxon>
        <taxon>Bacillati</taxon>
        <taxon>Actinomycetota</taxon>
        <taxon>Actinomycetes</taxon>
        <taxon>Streptosporangiales</taxon>
        <taxon>Thermomonosporaceae</taxon>
        <taxon>Actinomadura</taxon>
    </lineage>
</organism>
<dbReference type="SUPFAM" id="SSF51735">
    <property type="entry name" value="NAD(P)-binding Rossmann-fold domains"/>
    <property type="match status" value="1"/>
</dbReference>
<dbReference type="PANTHER" id="PTHR43245">
    <property type="entry name" value="BIFUNCTIONAL POLYMYXIN RESISTANCE PROTEIN ARNA"/>
    <property type="match status" value="1"/>
</dbReference>
<name>A0ABW2XZC3_9ACTN</name>
<dbReference type="EMBL" id="JBHTGP010000018">
    <property type="protein sequence ID" value="MFD0689606.1"/>
    <property type="molecule type" value="Genomic_DNA"/>
</dbReference>
<keyword evidence="3" id="KW-1185">Reference proteome</keyword>
<dbReference type="Proteomes" id="UP001597063">
    <property type="component" value="Unassembled WGS sequence"/>
</dbReference>
<dbReference type="Gene3D" id="3.40.50.720">
    <property type="entry name" value="NAD(P)-binding Rossmann-like Domain"/>
    <property type="match status" value="1"/>
</dbReference>
<dbReference type="InterPro" id="IPR001509">
    <property type="entry name" value="Epimerase_deHydtase"/>
</dbReference>
<accession>A0ABW2XZC3</accession>
<comment type="caution">
    <text evidence="2">The sequence shown here is derived from an EMBL/GenBank/DDBJ whole genome shotgun (WGS) entry which is preliminary data.</text>
</comment>
<reference evidence="3" key="1">
    <citation type="journal article" date="2019" name="Int. J. Syst. Evol. Microbiol.">
        <title>The Global Catalogue of Microorganisms (GCM) 10K type strain sequencing project: providing services to taxonomists for standard genome sequencing and annotation.</title>
        <authorList>
            <consortium name="The Broad Institute Genomics Platform"/>
            <consortium name="The Broad Institute Genome Sequencing Center for Infectious Disease"/>
            <person name="Wu L."/>
            <person name="Ma J."/>
        </authorList>
    </citation>
    <scope>NUCLEOTIDE SEQUENCE [LARGE SCALE GENOMIC DNA]</scope>
    <source>
        <strain evidence="3">JCM 9371</strain>
    </source>
</reference>
<dbReference type="InterPro" id="IPR050177">
    <property type="entry name" value="Lipid_A_modif_metabolic_enz"/>
</dbReference>
<evidence type="ECO:0000259" key="1">
    <source>
        <dbReference type="Pfam" id="PF01370"/>
    </source>
</evidence>
<dbReference type="PANTHER" id="PTHR43245:SF13">
    <property type="entry name" value="UDP-D-APIOSE_UDP-D-XYLOSE SYNTHASE 2"/>
    <property type="match status" value="1"/>
</dbReference>
<sequence length="320" mass="32673">MGPPAGTTVLLLGASGFLGRHIHAAFAAAGARVVPVSRTAKDGVALDLVRAGRRELAGLCTGADVVVNAAGAVWGGTEQEMIRLNAELPERFTEVLAASPGRPRLVHLGSAYEYGPAPRGTPIDETWPPAPVSPYGRTKLRGGRAVLRAAGDGGLDGVVLRVSVACGPGAPRVSLPGIVVGHLAAGRGGELRLAPLVAHRDLVDVRDVAGAVLAAAGAAPGTVAGRVVNVGGGEAVPVRALVDLLISLSGRPVRVVEEAAADGARSDAPWQCLDITRARRLLGWAPRRTLAASMRDLLTSAGVPVAPLEPAAPAPRRERR</sequence>
<dbReference type="RefSeq" id="WP_378324814.1">
    <property type="nucleotide sequence ID" value="NZ_JBHTGP010000018.1"/>
</dbReference>
<protein>
    <submittedName>
        <fullName evidence="2">NAD-dependent epimerase/dehydratase family protein</fullName>
    </submittedName>
</protein>
<evidence type="ECO:0000313" key="2">
    <source>
        <dbReference type="EMBL" id="MFD0689606.1"/>
    </source>
</evidence>
<proteinExistence type="predicted"/>
<dbReference type="InterPro" id="IPR036291">
    <property type="entry name" value="NAD(P)-bd_dom_sf"/>
</dbReference>
<gene>
    <name evidence="2" type="ORF">ACFQZM_34320</name>
</gene>
<dbReference type="Pfam" id="PF01370">
    <property type="entry name" value="Epimerase"/>
    <property type="match status" value="1"/>
</dbReference>
<feature type="domain" description="NAD-dependent epimerase/dehydratase" evidence="1">
    <location>
        <begin position="9"/>
        <end position="231"/>
    </location>
</feature>
<evidence type="ECO:0000313" key="3">
    <source>
        <dbReference type="Proteomes" id="UP001597063"/>
    </source>
</evidence>